<comment type="caution">
    <text evidence="5">The sequence shown here is derived from an EMBL/GenBank/DDBJ whole genome shotgun (WGS) entry which is preliminary data.</text>
</comment>
<dbReference type="Gene3D" id="2.40.40.10">
    <property type="entry name" value="RlpA-like domain"/>
    <property type="match status" value="1"/>
</dbReference>
<evidence type="ECO:0000313" key="5">
    <source>
        <dbReference type="EMBL" id="GAX58206.1"/>
    </source>
</evidence>
<dbReference type="CDD" id="cd22272">
    <property type="entry name" value="DPBB_EXLX1-like"/>
    <property type="match status" value="1"/>
</dbReference>
<keyword evidence="3" id="KW-0472">Membrane</keyword>
<dbReference type="SUPFAM" id="SSF49590">
    <property type="entry name" value="PHL pollen allergen"/>
    <property type="match status" value="1"/>
</dbReference>
<dbReference type="Proteomes" id="UP000217446">
    <property type="component" value="Unassembled WGS sequence"/>
</dbReference>
<evidence type="ECO:0000259" key="4">
    <source>
        <dbReference type="Pfam" id="PF03330"/>
    </source>
</evidence>
<dbReference type="InterPro" id="IPR009009">
    <property type="entry name" value="RlpA-like_DPBB"/>
</dbReference>
<dbReference type="InterPro" id="IPR036749">
    <property type="entry name" value="Expansin_CBD_sf"/>
</dbReference>
<proteinExistence type="predicted"/>
<keyword evidence="3" id="KW-1133">Transmembrane helix</keyword>
<feature type="compositionally biased region" description="Low complexity" evidence="2">
    <location>
        <begin position="45"/>
        <end position="56"/>
    </location>
</feature>
<evidence type="ECO:0000256" key="2">
    <source>
        <dbReference type="SAM" id="MobiDB-lite"/>
    </source>
</evidence>
<dbReference type="Pfam" id="PF03330">
    <property type="entry name" value="DPBB_1"/>
    <property type="match status" value="1"/>
</dbReference>
<protein>
    <recommendedName>
        <fullName evidence="4">RlpA-like protein double-psi beta-barrel domain-containing protein</fullName>
    </recommendedName>
</protein>
<dbReference type="PANTHER" id="PTHR31836">
    <property type="match status" value="1"/>
</dbReference>
<dbReference type="STRING" id="1963.AQJ27_39620"/>
<keyword evidence="1" id="KW-0732">Signal</keyword>
<dbReference type="InterPro" id="IPR051477">
    <property type="entry name" value="Expansin_CellWall"/>
</dbReference>
<accession>A0A250VVT7</accession>
<evidence type="ECO:0000313" key="6">
    <source>
        <dbReference type="Proteomes" id="UP000217446"/>
    </source>
</evidence>
<dbReference type="InterPro" id="IPR036908">
    <property type="entry name" value="RlpA-like_sf"/>
</dbReference>
<keyword evidence="6" id="KW-1185">Reference proteome</keyword>
<dbReference type="RefSeq" id="WP_067380082.1">
    <property type="nucleotide sequence ID" value="NZ_BDQI01000047.1"/>
</dbReference>
<evidence type="ECO:0000256" key="3">
    <source>
        <dbReference type="SAM" id="Phobius"/>
    </source>
</evidence>
<feature type="transmembrane region" description="Helical" evidence="3">
    <location>
        <begin position="16"/>
        <end position="38"/>
    </location>
</feature>
<keyword evidence="3" id="KW-0812">Transmembrane</keyword>
<feature type="domain" description="RlpA-like protein double-psi beta-barrel" evidence="4">
    <location>
        <begin position="122"/>
        <end position="213"/>
    </location>
</feature>
<feature type="region of interest" description="Disordered" evidence="2">
    <location>
        <begin position="45"/>
        <end position="118"/>
    </location>
</feature>
<dbReference type="PANTHER" id="PTHR31836:SF21">
    <property type="entry name" value="EXPANSIN-LIKE PROTEIN 7"/>
    <property type="match status" value="1"/>
</dbReference>
<dbReference type="SUPFAM" id="SSF50685">
    <property type="entry name" value="Barwin-like endoglucanases"/>
    <property type="match status" value="1"/>
</dbReference>
<sequence length="315" mass="32616">MKATRQAARRRPRRRGLVTGTALALVSTVVLVSLIVVLRSGRDAGAGNAAATPVAGSQESAVPPAASGRKPATASPAATAGATTPAPSATTTPARTRPAATRQPASGTASLAGRIRPGTTYRGTATHYDAGTGDGACLYGPSDDLMTAAMNHTDYESSKACGAYVRVRAAGGASVTVRITNECPLPCAPGQLDLSAQAFAELAAPSLGRIQVTWSLLSPSTSDTVSVRYKTGSSRWWCAIQVIGHRNPVARLEVRTGGGWHPLPRTDYNYFLSDRGSGCGGAIRITDIYGEPLVLNGIALRPDAVQPTRVQFAQH</sequence>
<dbReference type="AlphaFoldDB" id="A0A250VVT7"/>
<evidence type="ECO:0000256" key="1">
    <source>
        <dbReference type="ARBA" id="ARBA00022729"/>
    </source>
</evidence>
<gene>
    <name evidence="5" type="ORF">SO3561_09777</name>
</gene>
<reference evidence="6" key="1">
    <citation type="submission" date="2017-05" db="EMBL/GenBank/DDBJ databases">
        <title>Streptomyces olivochromogenes NBRC 3561 whole genome shotgun sequence.</title>
        <authorList>
            <person name="Dohra H."/>
            <person name="Kodani S."/>
        </authorList>
    </citation>
    <scope>NUCLEOTIDE SEQUENCE [LARGE SCALE GENOMIC DNA]</scope>
    <source>
        <strain evidence="6">NBRC 3561</strain>
    </source>
</reference>
<organism evidence="5 6">
    <name type="scientific">Streptomyces olivochromogenes</name>
    <dbReference type="NCBI Taxonomy" id="1963"/>
    <lineage>
        <taxon>Bacteria</taxon>
        <taxon>Bacillati</taxon>
        <taxon>Actinomycetota</taxon>
        <taxon>Actinomycetes</taxon>
        <taxon>Kitasatosporales</taxon>
        <taxon>Streptomycetaceae</taxon>
        <taxon>Streptomyces</taxon>
    </lineage>
</organism>
<dbReference type="InterPro" id="IPR049818">
    <property type="entry name" value="Expansin_EXLX1-like"/>
</dbReference>
<dbReference type="Gene3D" id="2.60.40.760">
    <property type="entry name" value="Expansin, cellulose-binding-like domain"/>
    <property type="match status" value="1"/>
</dbReference>
<dbReference type="NCBIfam" id="NF041144">
    <property type="entry name" value="expansin_EXLX1"/>
    <property type="match status" value="1"/>
</dbReference>
<feature type="compositionally biased region" description="Low complexity" evidence="2">
    <location>
        <begin position="71"/>
        <end position="106"/>
    </location>
</feature>
<dbReference type="EMBL" id="BDQI01000047">
    <property type="protein sequence ID" value="GAX58206.1"/>
    <property type="molecule type" value="Genomic_DNA"/>
</dbReference>
<name>A0A250VVT7_STROL</name>